<feature type="transmembrane region" description="Helical" evidence="6">
    <location>
        <begin position="226"/>
        <end position="245"/>
    </location>
</feature>
<dbReference type="EMBL" id="MWWV01000002">
    <property type="protein sequence ID" value="OZG59169.1"/>
    <property type="molecule type" value="Genomic_DNA"/>
</dbReference>
<evidence type="ECO:0000256" key="1">
    <source>
        <dbReference type="ARBA" id="ARBA00004141"/>
    </source>
</evidence>
<feature type="transmembrane region" description="Helical" evidence="6">
    <location>
        <begin position="392"/>
        <end position="409"/>
    </location>
</feature>
<keyword evidence="5 6" id="KW-0472">Membrane</keyword>
<evidence type="ECO:0000256" key="4">
    <source>
        <dbReference type="ARBA" id="ARBA00022989"/>
    </source>
</evidence>
<sequence>MSSSLLRKKDVATIVAESTPLKRTMKTFDLTMLGIGAIIGTGIFVLTGKGALTAGPALAVSFLLAAICCGFAGLCYAEFASMAPVSGSAYSYAYLAFGELVAFIIGWNLILEYALQAATVSAGWAGYFNKLLEGFGLHLPVELTAAYGTTPGVTTYFNLPGFVIVLIITWVLSIGINQTKRANDIMVMIKLGIIVLFIICTVWYVNPANWKPFSPYGIYTFQPGSTQPYGIIPAASIVFFSFIGFDAVSSSAEETVNPNKTLPRGILISLAISTVIYIVMTLVMTGVVPYQEFAKFIDAPVAGVILATGLNWLAVIVNLGALVGMTTVMLVQLYGQSRICYAMARDGLFPKLFGEVHKKYLTPFKGTWFFGILTAVAGGFININILFELVNIGTLSAFMIVSAGVLWMRKTQPNAHRGFKAPGVPFTPILSIIFCLVFIAGLNWETWVRFAIWLAIGLCVYFGFSRRNSKLGQEAQKKARKAIDAAIANQQREAVAADTTATAAASVSEEAAEAKAETVVKEAEAKEVK</sequence>
<dbReference type="Proteomes" id="UP000216444">
    <property type="component" value="Unassembled WGS sequence"/>
</dbReference>
<dbReference type="PIRSF" id="PIRSF006060">
    <property type="entry name" value="AA_transporter"/>
    <property type="match status" value="1"/>
</dbReference>
<evidence type="ECO:0000256" key="5">
    <source>
        <dbReference type="ARBA" id="ARBA00023136"/>
    </source>
</evidence>
<feature type="transmembrane region" description="Helical" evidence="6">
    <location>
        <begin position="310"/>
        <end position="335"/>
    </location>
</feature>
<feature type="transmembrane region" description="Helical" evidence="6">
    <location>
        <begin position="187"/>
        <end position="206"/>
    </location>
</feature>
<evidence type="ECO:0000313" key="8">
    <source>
        <dbReference type="Proteomes" id="UP000216444"/>
    </source>
</evidence>
<feature type="transmembrane region" description="Helical" evidence="6">
    <location>
        <begin position="89"/>
        <end position="110"/>
    </location>
</feature>
<feature type="transmembrane region" description="Helical" evidence="6">
    <location>
        <begin position="421"/>
        <end position="441"/>
    </location>
</feature>
<protein>
    <submittedName>
        <fullName evidence="7">Amino acid permease</fullName>
    </submittedName>
</protein>
<comment type="caution">
    <text evidence="7">The sequence shown here is derived from an EMBL/GenBank/DDBJ whole genome shotgun (WGS) entry which is preliminary data.</text>
</comment>
<feature type="transmembrane region" description="Helical" evidence="6">
    <location>
        <begin position="30"/>
        <end position="48"/>
    </location>
</feature>
<reference evidence="7 8" key="1">
    <citation type="journal article" date="2017" name="BMC Genomics">
        <title>Comparative genomic and phylogenomic analyses of the Bifidobacteriaceae family.</title>
        <authorList>
            <person name="Lugli G.A."/>
            <person name="Milani C."/>
            <person name="Turroni F."/>
            <person name="Duranti S."/>
            <person name="Mancabelli L."/>
            <person name="Mangifesta M."/>
            <person name="Ferrario C."/>
            <person name="Modesto M."/>
            <person name="Mattarelli P."/>
            <person name="Jiri K."/>
            <person name="van Sinderen D."/>
            <person name="Ventura M."/>
        </authorList>
    </citation>
    <scope>NUCLEOTIDE SEQUENCE [LARGE SCALE GENOMIC DNA]</scope>
    <source>
        <strain evidence="7 8">DSM 100201</strain>
    </source>
</reference>
<evidence type="ECO:0000256" key="6">
    <source>
        <dbReference type="SAM" id="Phobius"/>
    </source>
</evidence>
<evidence type="ECO:0000313" key="7">
    <source>
        <dbReference type="EMBL" id="OZG59169.1"/>
    </source>
</evidence>
<dbReference type="AlphaFoldDB" id="A0A261FJ61"/>
<accession>A0A261FJ61</accession>
<feature type="transmembrane region" description="Helical" evidence="6">
    <location>
        <begin position="156"/>
        <end position="175"/>
    </location>
</feature>
<proteinExistence type="predicted"/>
<feature type="transmembrane region" description="Helical" evidence="6">
    <location>
        <begin position="54"/>
        <end position="77"/>
    </location>
</feature>
<dbReference type="GO" id="GO:0015171">
    <property type="term" value="F:amino acid transmembrane transporter activity"/>
    <property type="evidence" value="ECO:0007669"/>
    <property type="project" value="TreeGrafter"/>
</dbReference>
<comment type="subcellular location">
    <subcellularLocation>
        <location evidence="1">Membrane</location>
        <topology evidence="1">Multi-pass membrane protein</topology>
    </subcellularLocation>
</comment>
<feature type="transmembrane region" description="Helical" evidence="6">
    <location>
        <begin position="266"/>
        <end position="290"/>
    </location>
</feature>
<evidence type="ECO:0000256" key="2">
    <source>
        <dbReference type="ARBA" id="ARBA00022448"/>
    </source>
</evidence>
<dbReference type="Gene3D" id="1.20.1740.10">
    <property type="entry name" value="Amino acid/polyamine transporter I"/>
    <property type="match status" value="1"/>
</dbReference>
<organism evidence="7 8">
    <name type="scientific">Bifidobacterium tissieri</name>
    <dbReference type="NCBI Taxonomy" id="1630162"/>
    <lineage>
        <taxon>Bacteria</taxon>
        <taxon>Bacillati</taxon>
        <taxon>Actinomycetota</taxon>
        <taxon>Actinomycetes</taxon>
        <taxon>Bifidobacteriales</taxon>
        <taxon>Bifidobacteriaceae</taxon>
        <taxon>Bifidobacterium</taxon>
    </lineage>
</organism>
<keyword evidence="8" id="KW-1185">Reference proteome</keyword>
<dbReference type="PANTHER" id="PTHR43243:SF4">
    <property type="entry name" value="CATIONIC AMINO ACID TRANSPORTER 4"/>
    <property type="match status" value="1"/>
</dbReference>
<keyword evidence="3 6" id="KW-0812">Transmembrane</keyword>
<gene>
    <name evidence="7" type="ORF">BTIS_0322</name>
</gene>
<dbReference type="InterPro" id="IPR002293">
    <property type="entry name" value="AA/rel_permease1"/>
</dbReference>
<name>A0A261FJ61_9BIFI</name>
<feature type="transmembrane region" description="Helical" evidence="6">
    <location>
        <begin position="447"/>
        <end position="464"/>
    </location>
</feature>
<keyword evidence="4 6" id="KW-1133">Transmembrane helix</keyword>
<dbReference type="PANTHER" id="PTHR43243">
    <property type="entry name" value="INNER MEMBRANE TRANSPORTER YGJI-RELATED"/>
    <property type="match status" value="1"/>
</dbReference>
<feature type="transmembrane region" description="Helical" evidence="6">
    <location>
        <begin position="367"/>
        <end position="386"/>
    </location>
</feature>
<dbReference type="Pfam" id="PF13520">
    <property type="entry name" value="AA_permease_2"/>
    <property type="match status" value="1"/>
</dbReference>
<keyword evidence="2" id="KW-0813">Transport</keyword>
<evidence type="ECO:0000256" key="3">
    <source>
        <dbReference type="ARBA" id="ARBA00022692"/>
    </source>
</evidence>
<dbReference type="GO" id="GO:0016020">
    <property type="term" value="C:membrane"/>
    <property type="evidence" value="ECO:0007669"/>
    <property type="project" value="UniProtKB-SubCell"/>
</dbReference>